<evidence type="ECO:0000256" key="5">
    <source>
        <dbReference type="SAM" id="Phobius"/>
    </source>
</evidence>
<accession>G7Y9G9</accession>
<keyword evidence="4 5" id="KW-0472">Membrane</keyword>
<evidence type="ECO:0000313" key="7">
    <source>
        <dbReference type="Proteomes" id="UP000008909"/>
    </source>
</evidence>
<protein>
    <recommendedName>
        <fullName evidence="8">Tetraspanin</fullName>
    </recommendedName>
</protein>
<dbReference type="InterPro" id="IPR008952">
    <property type="entry name" value="Tetraspanin_EC2_sf"/>
</dbReference>
<dbReference type="PANTHER" id="PTHR19282">
    <property type="entry name" value="TETRASPANIN"/>
    <property type="match status" value="1"/>
</dbReference>
<keyword evidence="3 5" id="KW-1133">Transmembrane helix</keyword>
<dbReference type="PANTHER" id="PTHR19282:SF544">
    <property type="entry name" value="TETRASPANIN"/>
    <property type="match status" value="1"/>
</dbReference>
<dbReference type="GO" id="GO:0005886">
    <property type="term" value="C:plasma membrane"/>
    <property type="evidence" value="ECO:0007669"/>
    <property type="project" value="TreeGrafter"/>
</dbReference>
<proteinExistence type="predicted"/>
<reference key="2">
    <citation type="submission" date="2011-10" db="EMBL/GenBank/DDBJ databases">
        <title>The genome and transcriptome sequence of Clonorchis sinensis provide insights into the carcinogenic liver fluke.</title>
        <authorList>
            <person name="Wang X."/>
            <person name="Huang Y."/>
            <person name="Chen W."/>
            <person name="Liu H."/>
            <person name="Guo L."/>
            <person name="Chen Y."/>
            <person name="Luo F."/>
            <person name="Zhou W."/>
            <person name="Sun J."/>
            <person name="Mao Q."/>
            <person name="Liang P."/>
            <person name="Zhou C."/>
            <person name="Tian Y."/>
            <person name="Men J."/>
            <person name="Lv X."/>
            <person name="Huang L."/>
            <person name="Zhou J."/>
            <person name="Hu Y."/>
            <person name="Li R."/>
            <person name="Zhang F."/>
            <person name="Lei H."/>
            <person name="Li X."/>
            <person name="Hu X."/>
            <person name="Liang C."/>
            <person name="Xu J."/>
            <person name="Wu Z."/>
            <person name="Yu X."/>
        </authorList>
    </citation>
    <scope>NUCLEOTIDE SEQUENCE</scope>
    <source>
        <strain>Henan</strain>
    </source>
</reference>
<feature type="transmembrane region" description="Helical" evidence="5">
    <location>
        <begin position="52"/>
        <end position="76"/>
    </location>
</feature>
<organism evidence="6 7">
    <name type="scientific">Clonorchis sinensis</name>
    <name type="common">Chinese liver fluke</name>
    <dbReference type="NCBI Taxonomy" id="79923"/>
    <lineage>
        <taxon>Eukaryota</taxon>
        <taxon>Metazoa</taxon>
        <taxon>Spiralia</taxon>
        <taxon>Lophotrochozoa</taxon>
        <taxon>Platyhelminthes</taxon>
        <taxon>Trematoda</taxon>
        <taxon>Digenea</taxon>
        <taxon>Opisthorchiida</taxon>
        <taxon>Opisthorchiata</taxon>
        <taxon>Opisthorchiidae</taxon>
        <taxon>Clonorchis</taxon>
    </lineage>
</organism>
<sequence length="324" mass="37582">MQGPTIFTTYNVVRLLGNVLVLLLVCFGGALAGTSTYVLVLYENIAEVFGRYVFYGCLYAVLACGIFAIVLGLFAFYDFTQANRFTTILVVVSSLCLFTVVLILGIILFSYPRTMQDRVLQAMTSTLPDYGQTNHITKAWDMMQSFLRCCAVYNLGWHAYKNTVWFRGTNLQLHEKDVLLPVTSPFYLSVPESCCYTLLDALTGYPTDTYRDQNRCQNWQYGPPLYTDGPHNDALYYRGCYPVLIDYMLLHTKHMFGLCIGLCVVLVYDERWYNRGQIIQRVLCFDCFKDEHNVDHFRQHSHEQRFEHWDFEDLPVFAPLFRQR</sequence>
<dbReference type="Proteomes" id="UP000008909">
    <property type="component" value="Unassembled WGS sequence"/>
</dbReference>
<dbReference type="SUPFAM" id="SSF48652">
    <property type="entry name" value="Tetraspanin"/>
    <property type="match status" value="1"/>
</dbReference>
<dbReference type="Gene3D" id="1.10.1450.10">
    <property type="entry name" value="Tetraspanin"/>
    <property type="match status" value="1"/>
</dbReference>
<evidence type="ECO:0000256" key="3">
    <source>
        <dbReference type="ARBA" id="ARBA00022989"/>
    </source>
</evidence>
<keyword evidence="7" id="KW-1185">Reference proteome</keyword>
<dbReference type="EMBL" id="DF142971">
    <property type="protein sequence ID" value="GAA49604.1"/>
    <property type="molecule type" value="Genomic_DNA"/>
</dbReference>
<keyword evidence="2 5" id="KW-0812">Transmembrane</keyword>
<evidence type="ECO:0000256" key="4">
    <source>
        <dbReference type="ARBA" id="ARBA00023136"/>
    </source>
</evidence>
<comment type="subcellular location">
    <subcellularLocation>
        <location evidence="1">Membrane</location>
        <topology evidence="1">Multi-pass membrane protein</topology>
    </subcellularLocation>
</comment>
<gene>
    <name evidence="6" type="ORF">CLF_103282</name>
</gene>
<evidence type="ECO:0000313" key="6">
    <source>
        <dbReference type="EMBL" id="GAA49604.1"/>
    </source>
</evidence>
<feature type="transmembrane region" description="Helical" evidence="5">
    <location>
        <begin position="20"/>
        <end position="40"/>
    </location>
</feature>
<evidence type="ECO:0000256" key="1">
    <source>
        <dbReference type="ARBA" id="ARBA00004141"/>
    </source>
</evidence>
<dbReference type="Pfam" id="PF00335">
    <property type="entry name" value="Tetraspanin"/>
    <property type="match status" value="1"/>
</dbReference>
<reference evidence="6" key="1">
    <citation type="journal article" date="2011" name="Genome Biol.">
        <title>The draft genome of the carcinogenic human liver fluke Clonorchis sinensis.</title>
        <authorList>
            <person name="Wang X."/>
            <person name="Chen W."/>
            <person name="Huang Y."/>
            <person name="Sun J."/>
            <person name="Men J."/>
            <person name="Liu H."/>
            <person name="Luo F."/>
            <person name="Guo L."/>
            <person name="Lv X."/>
            <person name="Deng C."/>
            <person name="Zhou C."/>
            <person name="Fan Y."/>
            <person name="Li X."/>
            <person name="Huang L."/>
            <person name="Hu Y."/>
            <person name="Liang C."/>
            <person name="Hu X."/>
            <person name="Xu J."/>
            <person name="Yu X."/>
        </authorList>
    </citation>
    <scope>NUCLEOTIDE SEQUENCE [LARGE SCALE GENOMIC DNA]</scope>
    <source>
        <strain evidence="6">Henan</strain>
    </source>
</reference>
<dbReference type="AlphaFoldDB" id="G7Y9G9"/>
<evidence type="ECO:0000256" key="2">
    <source>
        <dbReference type="ARBA" id="ARBA00022692"/>
    </source>
</evidence>
<dbReference type="InterPro" id="IPR018499">
    <property type="entry name" value="Tetraspanin/Peripherin"/>
</dbReference>
<feature type="transmembrane region" description="Helical" evidence="5">
    <location>
        <begin position="88"/>
        <end position="111"/>
    </location>
</feature>
<name>G7Y9G9_CLOSI</name>
<evidence type="ECO:0008006" key="8">
    <source>
        <dbReference type="Google" id="ProtNLM"/>
    </source>
</evidence>